<dbReference type="InterPro" id="IPR024618">
    <property type="entry name" value="DUF3857"/>
</dbReference>
<evidence type="ECO:0000256" key="1">
    <source>
        <dbReference type="ARBA" id="ARBA00022737"/>
    </source>
</evidence>
<name>A0A246JGS7_9SPHN</name>
<dbReference type="Proteomes" id="UP000197097">
    <property type="component" value="Unassembled WGS sequence"/>
</dbReference>
<proteinExistence type="predicted"/>
<accession>A0A246JGS7</accession>
<keyword evidence="2 3" id="KW-0802">TPR repeat</keyword>
<dbReference type="InterPro" id="IPR019734">
    <property type="entry name" value="TPR_rpt"/>
</dbReference>
<dbReference type="InterPro" id="IPR013105">
    <property type="entry name" value="TPR_2"/>
</dbReference>
<dbReference type="Gene3D" id="3.10.620.30">
    <property type="match status" value="1"/>
</dbReference>
<evidence type="ECO:0000259" key="5">
    <source>
        <dbReference type="Pfam" id="PF12969"/>
    </source>
</evidence>
<keyword evidence="1" id="KW-0677">Repeat</keyword>
<dbReference type="PANTHER" id="PTHR44858:SF1">
    <property type="entry name" value="UDP-N-ACETYLGLUCOSAMINE--PEPTIDE N-ACETYLGLUCOSAMINYLTRANSFERASE SPINDLY-RELATED"/>
    <property type="match status" value="1"/>
</dbReference>
<protein>
    <recommendedName>
        <fullName evidence="5">DUF3857 domain-containing protein</fullName>
    </recommendedName>
</protein>
<dbReference type="AlphaFoldDB" id="A0A246JGS7"/>
<evidence type="ECO:0000313" key="6">
    <source>
        <dbReference type="EMBL" id="OWQ91738.1"/>
    </source>
</evidence>
<evidence type="ECO:0000256" key="3">
    <source>
        <dbReference type="PROSITE-ProRule" id="PRU00339"/>
    </source>
</evidence>
<dbReference type="Pfam" id="PF07719">
    <property type="entry name" value="TPR_2"/>
    <property type="match status" value="1"/>
</dbReference>
<keyword evidence="4" id="KW-0732">Signal</keyword>
<feature type="chain" id="PRO_5012851674" description="DUF3857 domain-containing protein" evidence="4">
    <location>
        <begin position="21"/>
        <end position="928"/>
    </location>
</feature>
<dbReference type="InterPro" id="IPR011990">
    <property type="entry name" value="TPR-like_helical_dom_sf"/>
</dbReference>
<feature type="domain" description="DUF3857" evidence="5">
    <location>
        <begin position="67"/>
        <end position="220"/>
    </location>
</feature>
<comment type="caution">
    <text evidence="6">The sequence shown here is derived from an EMBL/GenBank/DDBJ whole genome shotgun (WGS) entry which is preliminary data.</text>
</comment>
<evidence type="ECO:0000313" key="7">
    <source>
        <dbReference type="Proteomes" id="UP000197097"/>
    </source>
</evidence>
<dbReference type="PROSITE" id="PS50005">
    <property type="entry name" value="TPR"/>
    <property type="match status" value="1"/>
</dbReference>
<dbReference type="SUPFAM" id="SSF48452">
    <property type="entry name" value="TPR-like"/>
    <property type="match status" value="1"/>
</dbReference>
<dbReference type="Pfam" id="PF12969">
    <property type="entry name" value="DUF3857"/>
    <property type="match status" value="1"/>
</dbReference>
<dbReference type="RefSeq" id="WP_088474209.1">
    <property type="nucleotide sequence ID" value="NZ_NISJ01000014.1"/>
</dbReference>
<organism evidence="6 7">
    <name type="scientific">Sphingopyxis witflariensis</name>
    <dbReference type="NCBI Taxonomy" id="173675"/>
    <lineage>
        <taxon>Bacteria</taxon>
        <taxon>Pseudomonadati</taxon>
        <taxon>Pseudomonadota</taxon>
        <taxon>Alphaproteobacteria</taxon>
        <taxon>Sphingomonadales</taxon>
        <taxon>Sphingomonadaceae</taxon>
        <taxon>Sphingopyxis</taxon>
    </lineage>
</organism>
<dbReference type="InterPro" id="IPR050498">
    <property type="entry name" value="Ycf3"/>
</dbReference>
<reference evidence="6 7" key="1">
    <citation type="journal article" date="2002" name="Int. J. Syst. Evol. Microbiol.">
        <title>Sphingopyxis witflariensis sp. nov., isolated from activated sludge.</title>
        <authorList>
            <person name="Kampfer P."/>
            <person name="Witzenberger R."/>
            <person name="Denner E.B."/>
            <person name="Busse H.J."/>
            <person name="Neef A."/>
        </authorList>
    </citation>
    <scope>NUCLEOTIDE SEQUENCE [LARGE SCALE GENOMIC DNA]</scope>
    <source>
        <strain evidence="6 7">DSM 14551</strain>
    </source>
</reference>
<evidence type="ECO:0000256" key="4">
    <source>
        <dbReference type="SAM" id="SignalP"/>
    </source>
</evidence>
<sequence length="928" mass="101637">MDYKVYLAITAISFATPVVAADAPLYAPPGAWVTPNKAPLTDGTDARPWLLLDRQILIEGDKRSTFADSAFRIQTAEALRNWSDMSFDWQPDRGDLIVHKIEIIRDGKPIDLLAQGLKLNVLRREKDLEQRAIDGQLTAIAPIEDLRVGDTVRFSTTHVERTSVLKGNGEAVIDLPAEPAPIATGSVRILWPKDLPVKWKMFGKGIAPAESDQAGYHILTQSSPLTKQDEMPQDAPLRFRRMPGLEFSTFTSWADLSRTIAPVYATAGTIKDGGALAIEIERIAATTVDPKARANAALRLVQNEIRYLYRGMENGNYVPQSPEATWSLRYGDCKAKTLLLLAILDRLGIEARAALVHSTSGDFLRDRLPTLGAFDHVIVEARIDGIDHWLDGTTAGTHIEDLADVPSFAFTLPLTREGHDIAALPERRPARPQMAIAIDYDQSAGTAFPPLFDLTFTLRGAMAAPLATWKAQAKPDQLREFAQATLGNFISNGVIYSRSIEIDEKRGLGTIRAKGIGNLIWDRSEERPYLAINGMIGDFKLEIDRARAAWRDIPVATGNPMYMEYRVGLTLPREASFAAEGEAQTDREIAGFVLKRDARLDGNRFEDHESMWTKGIELPASALPAARAQAAALKKNQFRLRAPAGYPSRVEEIASARKGSRLAPLLAAYQKAIDDNPDEAANYLNRAAFNSGIFDYKSAIPDYDAAIARAPTAEIYQQRAWLNAMLGDNARALADVEEALALNPGSTDALAQKVGLLTELDRTADAIAIADEQMAGAKDKRDWVTLKAEALGRAARAEEGAVLLTEALGDRPGDAFLLNALCWLRGVREIQLDVALKGCTRAIELSENAAEALDSRAMIYFRLGRAEEARADLDAALKLNPGEPTSLYMRGIIRGRSEDKVGALADLTLARLQNGQIDKIYAGYGIKP</sequence>
<feature type="signal peptide" evidence="4">
    <location>
        <begin position="1"/>
        <end position="20"/>
    </location>
</feature>
<gene>
    <name evidence="6" type="ORF">CDQ91_18570</name>
</gene>
<dbReference type="InterPro" id="IPR038765">
    <property type="entry name" value="Papain-like_cys_pep_sf"/>
</dbReference>
<dbReference type="EMBL" id="NISJ01000014">
    <property type="protein sequence ID" value="OWQ91738.1"/>
    <property type="molecule type" value="Genomic_DNA"/>
</dbReference>
<feature type="repeat" description="TPR" evidence="3">
    <location>
        <begin position="850"/>
        <end position="883"/>
    </location>
</feature>
<dbReference type="PANTHER" id="PTHR44858">
    <property type="entry name" value="TETRATRICOPEPTIDE REPEAT PROTEIN 6"/>
    <property type="match status" value="1"/>
</dbReference>
<dbReference type="Gene3D" id="1.25.40.10">
    <property type="entry name" value="Tetratricopeptide repeat domain"/>
    <property type="match status" value="2"/>
</dbReference>
<keyword evidence="7" id="KW-1185">Reference proteome</keyword>
<dbReference type="OrthoDB" id="98874at2"/>
<dbReference type="Gene3D" id="2.60.40.3140">
    <property type="match status" value="1"/>
</dbReference>
<dbReference type="SUPFAM" id="SSF54001">
    <property type="entry name" value="Cysteine proteinases"/>
    <property type="match status" value="1"/>
</dbReference>
<evidence type="ECO:0000256" key="2">
    <source>
        <dbReference type="ARBA" id="ARBA00022803"/>
    </source>
</evidence>
<dbReference type="SMART" id="SM00028">
    <property type="entry name" value="TPR"/>
    <property type="match status" value="2"/>
</dbReference>